<dbReference type="GO" id="GO:0003677">
    <property type="term" value="F:DNA binding"/>
    <property type="evidence" value="ECO:0007669"/>
    <property type="project" value="UniProtKB-KW"/>
</dbReference>
<proteinExistence type="predicted"/>
<dbReference type="GO" id="GO:0009035">
    <property type="term" value="F:type I site-specific deoxyribonuclease activity"/>
    <property type="evidence" value="ECO:0007669"/>
    <property type="project" value="UniProtKB-EC"/>
</dbReference>
<protein>
    <submittedName>
        <fullName evidence="3">Type I restriction enzyme S subunit</fullName>
        <ecNumber evidence="3">3.1.21.3</ecNumber>
    </submittedName>
</protein>
<dbReference type="Proteomes" id="UP000562254">
    <property type="component" value="Unassembled WGS sequence"/>
</dbReference>
<dbReference type="EC" id="3.1.21.3" evidence="3"/>
<dbReference type="InterPro" id="IPR044946">
    <property type="entry name" value="Restrct_endonuc_typeI_TRD_sf"/>
</dbReference>
<evidence type="ECO:0000256" key="2">
    <source>
        <dbReference type="ARBA" id="ARBA00023125"/>
    </source>
</evidence>
<dbReference type="RefSeq" id="WP_184487322.1">
    <property type="nucleotide sequence ID" value="NZ_JAAEDJ010000342.1"/>
</dbReference>
<dbReference type="GO" id="GO:0009307">
    <property type="term" value="P:DNA restriction-modification system"/>
    <property type="evidence" value="ECO:0007669"/>
    <property type="project" value="UniProtKB-KW"/>
</dbReference>
<evidence type="ECO:0000313" key="3">
    <source>
        <dbReference type="EMBL" id="MBB5691970.1"/>
    </source>
</evidence>
<name>A0A840XXM0_9PROT</name>
<dbReference type="SUPFAM" id="SSF116734">
    <property type="entry name" value="DNA methylase specificity domain"/>
    <property type="match status" value="1"/>
</dbReference>
<sequence length="259" mass="28327">MRAETFFGEAREVGYDVVTRSGQRRRIRHARTDLPALLAAFIGEKPCELGRWGSLPDDAERWDAGFHVEGQPAAPVGEDDGILVSSVARLVDERRDPRRGRSDSFDYIEISDVDGRTGLVGHKRLASHDAPSRARKLVRAGDVLVSTVRPERGTVGVVPHHLDGAICSTGFAVLRCQEVHPLALAWLLKSDAVRRQMVRHNIGIAYPAIAEETCLSLVLPVSRIKLEQASAAAEELEAAQAAFESARARMAQFVGHSPE</sequence>
<gene>
    <name evidence="3" type="ORF">FHS88_004137</name>
</gene>
<keyword evidence="1" id="KW-0680">Restriction system</keyword>
<accession>A0A840XXM0</accession>
<keyword evidence="2" id="KW-0238">DNA-binding</keyword>
<keyword evidence="3" id="KW-0378">Hydrolase</keyword>
<comment type="caution">
    <text evidence="3">The sequence shown here is derived from an EMBL/GenBank/DDBJ whole genome shotgun (WGS) entry which is preliminary data.</text>
</comment>
<dbReference type="Gene3D" id="3.90.220.20">
    <property type="entry name" value="DNA methylase specificity domains"/>
    <property type="match status" value="1"/>
</dbReference>
<organism evidence="3 4">
    <name type="scientific">Neoroseomonas alkaliterrae</name>
    <dbReference type="NCBI Taxonomy" id="1452450"/>
    <lineage>
        <taxon>Bacteria</taxon>
        <taxon>Pseudomonadati</taxon>
        <taxon>Pseudomonadota</taxon>
        <taxon>Alphaproteobacteria</taxon>
        <taxon>Acetobacterales</taxon>
        <taxon>Acetobacteraceae</taxon>
        <taxon>Neoroseomonas</taxon>
    </lineage>
</organism>
<evidence type="ECO:0000313" key="4">
    <source>
        <dbReference type="Proteomes" id="UP000562254"/>
    </source>
</evidence>
<evidence type="ECO:0000256" key="1">
    <source>
        <dbReference type="ARBA" id="ARBA00022747"/>
    </source>
</evidence>
<dbReference type="EMBL" id="JACIJE010000038">
    <property type="protein sequence ID" value="MBB5691970.1"/>
    <property type="molecule type" value="Genomic_DNA"/>
</dbReference>
<keyword evidence="4" id="KW-1185">Reference proteome</keyword>
<dbReference type="AlphaFoldDB" id="A0A840XXM0"/>
<reference evidence="3 4" key="1">
    <citation type="submission" date="2020-08" db="EMBL/GenBank/DDBJ databases">
        <title>Genomic Encyclopedia of Type Strains, Phase IV (KMG-IV): sequencing the most valuable type-strain genomes for metagenomic binning, comparative biology and taxonomic classification.</title>
        <authorList>
            <person name="Goeker M."/>
        </authorList>
    </citation>
    <scope>NUCLEOTIDE SEQUENCE [LARGE SCALE GENOMIC DNA]</scope>
    <source>
        <strain evidence="3 4">DSM 25895</strain>
    </source>
</reference>